<evidence type="ECO:0000313" key="3">
    <source>
        <dbReference type="Proteomes" id="UP000325577"/>
    </source>
</evidence>
<sequence length="166" mass="18464">MGAKFCCLRQSSSEPQPKQLAGSPDQDVADPSFSKPKCLEKREFQSPDNSVTMVGSLSLEECLLASPAGLNSPSCISTTGELPIFKHFSQKMVHSSSPKVHKNFFSPRNSFSSDRLGKIDEENEEDSLISATSTRRRGKLKKRVTFNLPEEADIIIFYSPKQTFEE</sequence>
<accession>A0A5J4ZQM3</accession>
<gene>
    <name evidence="2" type="ORF">F0562_014430</name>
</gene>
<dbReference type="AlphaFoldDB" id="A0A5J4ZQM3"/>
<dbReference type="Proteomes" id="UP000325577">
    <property type="component" value="Linkage Group LG6"/>
</dbReference>
<proteinExistence type="predicted"/>
<reference evidence="2 3" key="1">
    <citation type="submission" date="2019-09" db="EMBL/GenBank/DDBJ databases">
        <title>A chromosome-level genome assembly of the Chinese tupelo Nyssa sinensis.</title>
        <authorList>
            <person name="Yang X."/>
            <person name="Kang M."/>
            <person name="Yang Y."/>
            <person name="Xiong H."/>
            <person name="Wang M."/>
            <person name="Zhang Z."/>
            <person name="Wang Z."/>
            <person name="Wu H."/>
            <person name="Ma T."/>
            <person name="Liu J."/>
            <person name="Xi Z."/>
        </authorList>
    </citation>
    <scope>NUCLEOTIDE SEQUENCE [LARGE SCALE GENOMIC DNA]</scope>
    <source>
        <strain evidence="2">J267</strain>
        <tissue evidence="2">Leaf</tissue>
    </source>
</reference>
<organism evidence="2 3">
    <name type="scientific">Nyssa sinensis</name>
    <dbReference type="NCBI Taxonomy" id="561372"/>
    <lineage>
        <taxon>Eukaryota</taxon>
        <taxon>Viridiplantae</taxon>
        <taxon>Streptophyta</taxon>
        <taxon>Embryophyta</taxon>
        <taxon>Tracheophyta</taxon>
        <taxon>Spermatophyta</taxon>
        <taxon>Magnoliopsida</taxon>
        <taxon>eudicotyledons</taxon>
        <taxon>Gunneridae</taxon>
        <taxon>Pentapetalae</taxon>
        <taxon>asterids</taxon>
        <taxon>Cornales</taxon>
        <taxon>Nyssaceae</taxon>
        <taxon>Nyssa</taxon>
    </lineage>
</organism>
<dbReference type="OrthoDB" id="1671024at2759"/>
<evidence type="ECO:0000313" key="2">
    <source>
        <dbReference type="EMBL" id="KAA8520174.1"/>
    </source>
</evidence>
<keyword evidence="3" id="KW-1185">Reference proteome</keyword>
<protein>
    <submittedName>
        <fullName evidence="2">Uncharacterized protein</fullName>
    </submittedName>
</protein>
<feature type="region of interest" description="Disordered" evidence="1">
    <location>
        <begin position="9"/>
        <end position="34"/>
    </location>
</feature>
<dbReference type="EMBL" id="CM018049">
    <property type="protein sequence ID" value="KAA8520174.1"/>
    <property type="molecule type" value="Genomic_DNA"/>
</dbReference>
<name>A0A5J4ZQM3_9ASTE</name>
<evidence type="ECO:0000256" key="1">
    <source>
        <dbReference type="SAM" id="MobiDB-lite"/>
    </source>
</evidence>